<evidence type="ECO:0000256" key="8">
    <source>
        <dbReference type="ARBA" id="ARBA00022723"/>
    </source>
</evidence>
<dbReference type="SUPFAM" id="SSF81464">
    <property type="entry name" value="Cytochrome c oxidase subunit II-like, transmembrane region"/>
    <property type="match status" value="1"/>
</dbReference>
<evidence type="ECO:0000256" key="18">
    <source>
        <dbReference type="RuleBase" id="RU000457"/>
    </source>
</evidence>
<evidence type="ECO:0000256" key="3">
    <source>
        <dbReference type="ARBA" id="ARBA00011164"/>
    </source>
</evidence>
<comment type="subunit">
    <text evidence="3">Component of the cytochrome c oxidase (complex IV, CIV), a multisubunit enzyme composed of a catalytic core of 3 subunits and several supernumerary subunits. The complex exists as a monomer or a dimer and forms supercomplexes (SCs) in the inner mitochondrial membrane with ubiquinol-cytochrome c oxidoreductase (cytochrome b-c1 complex, complex III, CIII).</text>
</comment>
<evidence type="ECO:0000256" key="9">
    <source>
        <dbReference type="ARBA" id="ARBA00022792"/>
    </source>
</evidence>
<comment type="function">
    <text evidence="18">Component of the cytochrome c oxidase, the last enzyme in the mitochondrial electron transport chain which drives oxidative phosphorylation. The respiratory chain contains 3 multisubunit complexes succinate dehydrogenase (complex II, CII), ubiquinol-cytochrome c oxidoreductase (cytochrome b-c1 complex, complex III, CIII) and cytochrome c oxidase (complex IV, CIV), that cooperate to transfer electrons derived from NADH and succinate to molecular oxygen, creating an electrochemical gradient over the inner membrane that drives transmembrane transport and the ATP synthase. Cytochrome c oxidase is the component of the respiratory chain that catalyzes the reduction of oxygen to water. Electrons originating from reduced cytochrome c in the intermembrane space (IMS) are transferred via the dinuclear copper A center (CU(A)) of subunit 2 and heme A of subunit 1 to the active site in subunit 1, a binuclear center (BNC) formed by heme A3 and copper B (CU(B)). The BNC reduces molecular oxygen to 2 water molecules using 4 electrons from cytochrome c in the IMS and 4 protons from the mitochondrial matrix.</text>
</comment>
<dbReference type="GO" id="GO:0004129">
    <property type="term" value="F:cytochrome-c oxidase activity"/>
    <property type="evidence" value="ECO:0007669"/>
    <property type="project" value="UniProtKB-EC"/>
</dbReference>
<evidence type="ECO:0000259" key="20">
    <source>
        <dbReference type="PROSITE" id="PS50857"/>
    </source>
</evidence>
<dbReference type="GO" id="GO:0005743">
    <property type="term" value="C:mitochondrial inner membrane"/>
    <property type="evidence" value="ECO:0007669"/>
    <property type="project" value="UniProtKB-SubCell"/>
</dbReference>
<feature type="transmembrane region" description="Helical" evidence="19">
    <location>
        <begin position="22"/>
        <end position="45"/>
    </location>
</feature>
<name>A0A3Q8UA04_9HYME</name>
<dbReference type="InterPro" id="IPR034210">
    <property type="entry name" value="CcO_II_C"/>
</dbReference>
<evidence type="ECO:0000256" key="10">
    <source>
        <dbReference type="ARBA" id="ARBA00022842"/>
    </source>
</evidence>
<keyword evidence="6 18" id="KW-0679">Respiratory chain</keyword>
<dbReference type="PANTHER" id="PTHR22888">
    <property type="entry name" value="CYTOCHROME C OXIDASE, SUBUNIT II"/>
    <property type="match status" value="1"/>
</dbReference>
<keyword evidence="8 18" id="KW-0479">Metal-binding</keyword>
<organism evidence="22">
    <name type="scientific">Exallonyx sp. ZJUH_2016014</name>
    <dbReference type="NCBI Taxonomy" id="2491158"/>
    <lineage>
        <taxon>Eukaryota</taxon>
        <taxon>Metazoa</taxon>
        <taxon>Ecdysozoa</taxon>
        <taxon>Arthropoda</taxon>
        <taxon>Hexapoda</taxon>
        <taxon>Insecta</taxon>
        <taxon>Pterygota</taxon>
        <taxon>Neoptera</taxon>
        <taxon>Endopterygota</taxon>
        <taxon>Hymenoptera</taxon>
        <taxon>Apocrita</taxon>
        <taxon>Proctotrupomorpha</taxon>
        <taxon>Proctotrupoidea</taxon>
        <taxon>Proctotrupidae</taxon>
        <taxon>Exallonyx</taxon>
    </lineage>
</organism>
<dbReference type="GO" id="GO:0005507">
    <property type="term" value="F:copper ion binding"/>
    <property type="evidence" value="ECO:0007669"/>
    <property type="project" value="InterPro"/>
</dbReference>
<comment type="cofactor">
    <cofactor evidence="18">
        <name>Cu cation</name>
        <dbReference type="ChEBI" id="CHEBI:23378"/>
    </cofactor>
    <text evidence="18">Binds a copper A center.</text>
</comment>
<comment type="subcellular location">
    <subcellularLocation>
        <location evidence="1 18">Mitochondrion inner membrane</location>
        <topology evidence="1 18">Multi-pass membrane protein</topology>
    </subcellularLocation>
</comment>
<keyword evidence="7 18" id="KW-0812">Transmembrane</keyword>
<evidence type="ECO:0000256" key="5">
    <source>
        <dbReference type="ARBA" id="ARBA00022448"/>
    </source>
</evidence>
<evidence type="ECO:0000256" key="4">
    <source>
        <dbReference type="ARBA" id="ARBA00015946"/>
    </source>
</evidence>
<dbReference type="InterPro" id="IPR002429">
    <property type="entry name" value="CcO_II-like_C"/>
</dbReference>
<dbReference type="AlphaFoldDB" id="A0A3Q8UA04"/>
<dbReference type="PROSITE" id="PS50999">
    <property type="entry name" value="COX2_TM"/>
    <property type="match status" value="1"/>
</dbReference>
<evidence type="ECO:0000256" key="14">
    <source>
        <dbReference type="ARBA" id="ARBA00023008"/>
    </source>
</evidence>
<dbReference type="CDD" id="cd13912">
    <property type="entry name" value="CcO_II_C"/>
    <property type="match status" value="1"/>
</dbReference>
<keyword evidence="13 19" id="KW-1133">Transmembrane helix</keyword>
<evidence type="ECO:0000256" key="12">
    <source>
        <dbReference type="ARBA" id="ARBA00022982"/>
    </source>
</evidence>
<evidence type="ECO:0000259" key="21">
    <source>
        <dbReference type="PROSITE" id="PS50999"/>
    </source>
</evidence>
<accession>A0A3Q8UA04</accession>
<geneLocation type="mitochondrion" evidence="22"/>
<dbReference type="Gene3D" id="1.10.287.90">
    <property type="match status" value="1"/>
</dbReference>
<keyword evidence="9 18" id="KW-0999">Mitochondrion inner membrane</keyword>
<gene>
    <name evidence="22" type="primary">cox2</name>
</gene>
<feature type="domain" description="Cytochrome oxidase subunit II transmembrane region profile" evidence="21">
    <location>
        <begin position="3"/>
        <end position="93"/>
    </location>
</feature>
<dbReference type="GO" id="GO:0042773">
    <property type="term" value="P:ATP synthesis coupled electron transport"/>
    <property type="evidence" value="ECO:0007669"/>
    <property type="project" value="TreeGrafter"/>
</dbReference>
<keyword evidence="11" id="KW-1278">Translocase</keyword>
<dbReference type="InterPro" id="IPR036257">
    <property type="entry name" value="Cyt_c_oxidase_su2_TM_sf"/>
</dbReference>
<feature type="domain" description="Cytochrome oxidase subunit II copper A binding" evidence="20">
    <location>
        <begin position="94"/>
        <end position="226"/>
    </location>
</feature>
<evidence type="ECO:0000256" key="19">
    <source>
        <dbReference type="SAM" id="Phobius"/>
    </source>
</evidence>
<evidence type="ECO:0000256" key="11">
    <source>
        <dbReference type="ARBA" id="ARBA00022967"/>
    </source>
</evidence>
<dbReference type="FunFam" id="2.60.40.420:FF:000001">
    <property type="entry name" value="Cytochrome c oxidase subunit 2"/>
    <property type="match status" value="1"/>
</dbReference>
<evidence type="ECO:0000256" key="17">
    <source>
        <dbReference type="ARBA" id="ARBA00049512"/>
    </source>
</evidence>
<sequence length="228" mass="26930">MMMSTWTMYSMLDSASPTMENIILFHDMTILILIFIMTLIFLMMYMLMKMTMSNRMFINNQLIEILWTIIPVMTLIMLASPSLKTLYLTEEVNFPTLTFKAIGHQWYWEYQINEFDNLKFDSYMIKNYSMNKNFRLLDVDYRLITPLNTQFRMMTTSDDVIHSFTLPSLGMKMDSIPGRLNQIYMLIKRPGLFFGQCSEICGINHGFMPIVMEVTSLKICLSFYKNLI</sequence>
<keyword evidence="16 18" id="KW-0472">Membrane</keyword>
<dbReference type="EMBL" id="MG923495">
    <property type="protein sequence ID" value="AZL93233.1"/>
    <property type="molecule type" value="Genomic_DNA"/>
</dbReference>
<evidence type="ECO:0000313" key="22">
    <source>
        <dbReference type="EMBL" id="AZL93233.1"/>
    </source>
</evidence>
<dbReference type="PROSITE" id="PS50857">
    <property type="entry name" value="COX2_CUA"/>
    <property type="match status" value="1"/>
</dbReference>
<evidence type="ECO:0000256" key="13">
    <source>
        <dbReference type="ARBA" id="ARBA00022989"/>
    </source>
</evidence>
<comment type="catalytic activity">
    <reaction evidence="17">
        <text>4 Fe(II)-[cytochrome c] + O2 + 8 H(+)(in) = 4 Fe(III)-[cytochrome c] + 2 H2O + 4 H(+)(out)</text>
        <dbReference type="Rhea" id="RHEA:11436"/>
        <dbReference type="Rhea" id="RHEA-COMP:10350"/>
        <dbReference type="Rhea" id="RHEA-COMP:14399"/>
        <dbReference type="ChEBI" id="CHEBI:15377"/>
        <dbReference type="ChEBI" id="CHEBI:15378"/>
        <dbReference type="ChEBI" id="CHEBI:15379"/>
        <dbReference type="ChEBI" id="CHEBI:29033"/>
        <dbReference type="ChEBI" id="CHEBI:29034"/>
        <dbReference type="EC" id="7.1.1.9"/>
    </reaction>
    <physiologicalReaction direction="left-to-right" evidence="17">
        <dbReference type="Rhea" id="RHEA:11437"/>
    </physiologicalReaction>
</comment>
<feature type="transmembrane region" description="Helical" evidence="19">
    <location>
        <begin position="65"/>
        <end position="83"/>
    </location>
</feature>
<dbReference type="Pfam" id="PF02790">
    <property type="entry name" value="COX2_TM"/>
    <property type="match status" value="1"/>
</dbReference>
<dbReference type="SUPFAM" id="SSF49503">
    <property type="entry name" value="Cupredoxins"/>
    <property type="match status" value="1"/>
</dbReference>
<evidence type="ECO:0000256" key="1">
    <source>
        <dbReference type="ARBA" id="ARBA00004448"/>
    </source>
</evidence>
<proteinExistence type="inferred from homology"/>
<dbReference type="InterPro" id="IPR001505">
    <property type="entry name" value="Copper_CuA"/>
</dbReference>
<dbReference type="PROSITE" id="PS00078">
    <property type="entry name" value="COX2"/>
    <property type="match status" value="1"/>
</dbReference>
<evidence type="ECO:0000256" key="6">
    <source>
        <dbReference type="ARBA" id="ARBA00022660"/>
    </source>
</evidence>
<evidence type="ECO:0000256" key="7">
    <source>
        <dbReference type="ARBA" id="ARBA00022692"/>
    </source>
</evidence>
<protein>
    <recommendedName>
        <fullName evidence="4 18">Cytochrome c oxidase subunit 2</fullName>
    </recommendedName>
</protein>
<dbReference type="InterPro" id="IPR045187">
    <property type="entry name" value="CcO_II"/>
</dbReference>
<dbReference type="Gene3D" id="2.60.40.420">
    <property type="entry name" value="Cupredoxins - blue copper proteins"/>
    <property type="match status" value="1"/>
</dbReference>
<dbReference type="InterPro" id="IPR008972">
    <property type="entry name" value="Cupredoxin"/>
</dbReference>
<keyword evidence="14 18" id="KW-0186">Copper</keyword>
<evidence type="ECO:0000256" key="2">
    <source>
        <dbReference type="ARBA" id="ARBA00007866"/>
    </source>
</evidence>
<keyword evidence="15 18" id="KW-0496">Mitochondrion</keyword>
<evidence type="ECO:0000256" key="16">
    <source>
        <dbReference type="ARBA" id="ARBA00023136"/>
    </source>
</evidence>
<dbReference type="PRINTS" id="PR01166">
    <property type="entry name" value="CYCOXIDASEII"/>
</dbReference>
<reference evidence="22" key="1">
    <citation type="journal article" date="2018" name="Mol. Phylogenet. Evol.">
        <title>Mitochondrial phylogenomics of the Hymenoptera.</title>
        <authorList>
            <person name="Tang P."/>
            <person name="Zhu J.C."/>
            <person name="Zheng B.Y."/>
            <person name="Wei S.J."/>
            <person name="Sharkey M."/>
            <person name="Chen X.X."/>
            <person name="Vogler A.P."/>
        </authorList>
    </citation>
    <scope>NUCLEOTIDE SEQUENCE</scope>
</reference>
<dbReference type="PANTHER" id="PTHR22888:SF9">
    <property type="entry name" value="CYTOCHROME C OXIDASE SUBUNIT 2"/>
    <property type="match status" value="1"/>
</dbReference>
<dbReference type="Pfam" id="PF00116">
    <property type="entry name" value="COX2"/>
    <property type="match status" value="1"/>
</dbReference>
<evidence type="ECO:0000256" key="15">
    <source>
        <dbReference type="ARBA" id="ARBA00023128"/>
    </source>
</evidence>
<keyword evidence="5 18" id="KW-0813">Transport</keyword>
<comment type="similarity">
    <text evidence="2 18">Belongs to the cytochrome c oxidase subunit 2 family.</text>
</comment>
<keyword evidence="10" id="KW-0460">Magnesium</keyword>
<dbReference type="InterPro" id="IPR011759">
    <property type="entry name" value="Cyt_c_oxidase_su2_TM_dom"/>
</dbReference>
<keyword evidence="12 18" id="KW-0249">Electron transport</keyword>